<protein>
    <submittedName>
        <fullName evidence="1">Uncharacterized protein</fullName>
    </submittedName>
</protein>
<proteinExistence type="predicted"/>
<gene>
    <name evidence="1" type="ORF">Pmi06nite_14070</name>
</gene>
<dbReference type="RefSeq" id="WP_203952034.1">
    <property type="nucleotide sequence ID" value="NZ_BOOO01000007.1"/>
</dbReference>
<name>A0A8J3X4X7_9ACTN</name>
<organism evidence="1 2">
    <name type="scientific">Planotetraspora mira</name>
    <dbReference type="NCBI Taxonomy" id="58121"/>
    <lineage>
        <taxon>Bacteria</taxon>
        <taxon>Bacillati</taxon>
        <taxon>Actinomycetota</taxon>
        <taxon>Actinomycetes</taxon>
        <taxon>Streptosporangiales</taxon>
        <taxon>Streptosporangiaceae</taxon>
        <taxon>Planotetraspora</taxon>
    </lineage>
</organism>
<dbReference type="EMBL" id="BOOO01000007">
    <property type="protein sequence ID" value="GII27965.1"/>
    <property type="molecule type" value="Genomic_DNA"/>
</dbReference>
<keyword evidence="2" id="KW-1185">Reference proteome</keyword>
<evidence type="ECO:0000313" key="2">
    <source>
        <dbReference type="Proteomes" id="UP000650628"/>
    </source>
</evidence>
<reference evidence="1 2" key="1">
    <citation type="submission" date="2021-01" db="EMBL/GenBank/DDBJ databases">
        <title>Whole genome shotgun sequence of Planotetraspora mira NBRC 15435.</title>
        <authorList>
            <person name="Komaki H."/>
            <person name="Tamura T."/>
        </authorList>
    </citation>
    <scope>NUCLEOTIDE SEQUENCE [LARGE SCALE GENOMIC DNA]</scope>
    <source>
        <strain evidence="1 2">NBRC 15435</strain>
    </source>
</reference>
<comment type="caution">
    <text evidence="1">The sequence shown here is derived from an EMBL/GenBank/DDBJ whole genome shotgun (WGS) entry which is preliminary data.</text>
</comment>
<dbReference type="GO" id="GO:0016705">
    <property type="term" value="F:oxidoreductase activity, acting on paired donors, with incorporation or reduction of molecular oxygen"/>
    <property type="evidence" value="ECO:0007669"/>
    <property type="project" value="InterPro"/>
</dbReference>
<dbReference type="Gene3D" id="3.20.20.30">
    <property type="entry name" value="Luciferase-like domain"/>
    <property type="match status" value="1"/>
</dbReference>
<evidence type="ECO:0000313" key="1">
    <source>
        <dbReference type="EMBL" id="GII27965.1"/>
    </source>
</evidence>
<dbReference type="Proteomes" id="UP000650628">
    <property type="component" value="Unassembled WGS sequence"/>
</dbReference>
<dbReference type="InterPro" id="IPR036661">
    <property type="entry name" value="Luciferase-like_sf"/>
</dbReference>
<sequence>MPYDLGGVTRGLVPELQRADAFRIRYDAVTLRGLLRLPRPANRYAAPAEGAR</sequence>
<accession>A0A8J3X4X7</accession>
<dbReference type="AlphaFoldDB" id="A0A8J3X4X7"/>